<keyword evidence="3" id="KW-0411">Iron-sulfur</keyword>
<evidence type="ECO:0000256" key="1">
    <source>
        <dbReference type="ARBA" id="ARBA00006596"/>
    </source>
</evidence>
<keyword evidence="2" id="KW-0408">Iron</keyword>
<dbReference type="EMBL" id="KQ087207">
    <property type="protein sequence ID" value="KLT42309.1"/>
    <property type="molecule type" value="Genomic_DNA"/>
</dbReference>
<dbReference type="SUPFAM" id="SSF53920">
    <property type="entry name" value="Fe-only hydrogenase"/>
    <property type="match status" value="1"/>
</dbReference>
<accession>A0A0J1B3T1</accession>
<dbReference type="Proteomes" id="UP000053611">
    <property type="component" value="Unassembled WGS sequence"/>
</dbReference>
<organism evidence="6 7">
    <name type="scientific">Cutaneotrichosporon oleaginosum</name>
    <dbReference type="NCBI Taxonomy" id="879819"/>
    <lineage>
        <taxon>Eukaryota</taxon>
        <taxon>Fungi</taxon>
        <taxon>Dikarya</taxon>
        <taxon>Basidiomycota</taxon>
        <taxon>Agaricomycotina</taxon>
        <taxon>Tremellomycetes</taxon>
        <taxon>Trichosporonales</taxon>
        <taxon>Trichosporonaceae</taxon>
        <taxon>Cutaneotrichosporon</taxon>
    </lineage>
</organism>
<feature type="region of interest" description="Disordered" evidence="4">
    <location>
        <begin position="487"/>
        <end position="523"/>
    </location>
</feature>
<evidence type="ECO:0000256" key="2">
    <source>
        <dbReference type="ARBA" id="ARBA00022485"/>
    </source>
</evidence>
<dbReference type="Gene3D" id="3.40.950.10">
    <property type="entry name" value="Fe-only Hydrogenase (Larger Subunit), Chain L, domain 3"/>
    <property type="match status" value="1"/>
</dbReference>
<dbReference type="InterPro" id="IPR050340">
    <property type="entry name" value="Cytosolic_Fe-S_CAF"/>
</dbReference>
<dbReference type="Pfam" id="PF02906">
    <property type="entry name" value="Fe_hyd_lg_C"/>
    <property type="match status" value="1"/>
</dbReference>
<keyword evidence="2" id="KW-0004">4Fe-4S</keyword>
<evidence type="ECO:0000313" key="7">
    <source>
        <dbReference type="Proteomes" id="UP000053611"/>
    </source>
</evidence>
<dbReference type="GeneID" id="28981447"/>
<dbReference type="GO" id="GO:0051539">
    <property type="term" value="F:4 iron, 4 sulfur cluster binding"/>
    <property type="evidence" value="ECO:0007669"/>
    <property type="project" value="UniProtKB-KW"/>
</dbReference>
<dbReference type="InterPro" id="IPR004108">
    <property type="entry name" value="Fe_hydrogenase_lsu_C"/>
</dbReference>
<feature type="region of interest" description="Disordered" evidence="4">
    <location>
        <begin position="420"/>
        <end position="451"/>
    </location>
</feature>
<dbReference type="InterPro" id="IPR009016">
    <property type="entry name" value="Fe_hydrogenase"/>
</dbReference>
<dbReference type="PANTHER" id="PTHR11615">
    <property type="entry name" value="NITRATE, FORMATE, IRON DEHYDROGENASE"/>
    <property type="match status" value="1"/>
</dbReference>
<dbReference type="STRING" id="879819.A0A0J1B3T1"/>
<dbReference type="RefSeq" id="XP_018278800.1">
    <property type="nucleotide sequence ID" value="XM_018420844.1"/>
</dbReference>
<keyword evidence="2" id="KW-0479">Metal-binding</keyword>
<dbReference type="AlphaFoldDB" id="A0A0J1B3T1"/>
<keyword evidence="7" id="KW-1185">Reference proteome</keyword>
<evidence type="ECO:0000259" key="5">
    <source>
        <dbReference type="Pfam" id="PF02906"/>
    </source>
</evidence>
<evidence type="ECO:0000313" key="6">
    <source>
        <dbReference type="EMBL" id="KLT42309.1"/>
    </source>
</evidence>
<evidence type="ECO:0000256" key="4">
    <source>
        <dbReference type="SAM" id="MobiDB-lite"/>
    </source>
</evidence>
<dbReference type="OrthoDB" id="10253113at2759"/>
<feature type="compositionally biased region" description="Low complexity" evidence="4">
    <location>
        <begin position="431"/>
        <end position="442"/>
    </location>
</feature>
<name>A0A0J1B3T1_9TREE</name>
<comment type="similarity">
    <text evidence="1">Belongs to the NARF family.</text>
</comment>
<proteinExistence type="inferred from homology"/>
<evidence type="ECO:0000256" key="3">
    <source>
        <dbReference type="ARBA" id="ARBA00023014"/>
    </source>
</evidence>
<sequence length="614" mass="66105">MTFAGALTITDLDDFLTPSQACIIPVRQSNKPAGQETGDNANTEIQIDSNNNYYEVSTHSTALAGPSSGVEVGRQALKKAEISLNDCLACSGCITSTESLLITMQSHNEVHDFIKAGDFGRAPVLSVAPQTLASLSASYASGHLPLRTLLRRIRAFLAAPERGGWQVWDTTFARHVALREMATEFQERRAAAERGEKMQLPMLASACPGWVCYAEKAQGDLLPLMSATRSPQGVMGALVKQWYARRLGRTPAELYHVTAMPCYDKKLEASREDFYSETYQTRDTDCVLTTGELDLLLHELGFDPLSPVEGEETADADPFPELLQHPGSSSGSYLGSLLSALAAAHPLPTRVHTRAVRGSTDNVEVYLEDSEGSVLFKGAICYGFRNLQNLVRKVGRETGIGRARPAGAGRLQAAVAARRRKARTGQGEIKTPATPASPVTPAGDERANGNGSDVAGAALVASRDAKKLDFVEVMACPGGCVNGGGQMKPGTSGTTDAEGYERPMQDEGEPPRSTGLASEEGMRWSTKEWVAEVERVYWTGLPTPPSSPRIQAQDAAPAAWPKRTHAADGLARQVVDEMLGAVEGDRYACTRTRFKRVEGDVLSQGGLTHEQVKW</sequence>
<protein>
    <submittedName>
        <fullName evidence="6">Cytosolic Fe-S cluster assembly factor NAR1</fullName>
    </submittedName>
</protein>
<gene>
    <name evidence="6" type="ORF">CC85DRAFT_260642</name>
</gene>
<feature type="domain" description="Iron hydrogenase large subunit C-terminal" evidence="5">
    <location>
        <begin position="124"/>
        <end position="484"/>
    </location>
</feature>
<reference evidence="6 7" key="1">
    <citation type="submission" date="2015-03" db="EMBL/GenBank/DDBJ databases">
        <title>Genomics and transcriptomics of the oil-accumulating basidiomycete yeast T. oleaginosus allow insights into substrate utilization and the diverse evolutionary trajectories of mating systems in fungi.</title>
        <authorList>
            <consortium name="DOE Joint Genome Institute"/>
            <person name="Kourist R."/>
            <person name="Kracht O."/>
            <person name="Bracharz F."/>
            <person name="Lipzen A."/>
            <person name="Nolan M."/>
            <person name="Ohm R."/>
            <person name="Grigoriev I."/>
            <person name="Sun S."/>
            <person name="Heitman J."/>
            <person name="Bruck T."/>
            <person name="Nowrousian M."/>
        </authorList>
    </citation>
    <scope>NUCLEOTIDE SEQUENCE [LARGE SCALE GENOMIC DNA]</scope>
    <source>
        <strain evidence="6 7">IBC0246</strain>
    </source>
</reference>